<reference evidence="3 4" key="1">
    <citation type="submission" date="2016-04" db="EMBL/GenBank/DDBJ databases">
        <title>Complete genome sequence of Dokdonella koreensis DS-123T.</title>
        <authorList>
            <person name="Kim J.F."/>
            <person name="Lee H."/>
            <person name="Kwak M.-J."/>
        </authorList>
    </citation>
    <scope>NUCLEOTIDE SEQUENCE [LARGE SCALE GENOMIC DNA]</scope>
    <source>
        <strain evidence="3 4">DS-123</strain>
    </source>
</reference>
<dbReference type="InterPro" id="IPR013783">
    <property type="entry name" value="Ig-like_fold"/>
</dbReference>
<dbReference type="EMBL" id="CP015249">
    <property type="protein sequence ID" value="ANB17067.1"/>
    <property type="molecule type" value="Genomic_DNA"/>
</dbReference>
<dbReference type="AlphaFoldDB" id="A0A160DS34"/>
<dbReference type="RefSeq" id="WP_150132016.1">
    <property type="nucleotide sequence ID" value="NZ_CP015249.1"/>
</dbReference>
<keyword evidence="4" id="KW-1185">Reference proteome</keyword>
<proteinExistence type="predicted"/>
<evidence type="ECO:0000259" key="2">
    <source>
        <dbReference type="Pfam" id="PF20009"/>
    </source>
</evidence>
<sequence length="946" mass="95341">MKRLSLAVLACLATGFAGAAGVQQARWATALPFAVAGTTTPAGAFPAPYCAENFSNNVEPISRVVFAGIDNTSPTTVGSPATQPAHQNFTAITGTVAIDGVYPIAVEGNTDGDFTTAIIAYIDWNQNGTFETDERYQVGTLFDTTGADGVQATSSITVPATALTGSTRMRVSKKFTSATPPAFPVPCNTAGYGQAEDYTLTVTGGGGGGQAWDFDDVTAPALPADWTATVDAAGGTWATQTTTVDTAPNAAYVAEVGSIGSSYLNSPSVDVPAAGAQLSFRHRFNLEAGFDGAVLEIAIDGGAFADIITAGGSFVEGGYNGTISSAWQSPIPGRAAWTGSQAAFATTTVDLPPSANGQSVVLRWRVANDVSDTATAPNGWWVDTITLDEAAGPTDPIAEVTPASLSFSLAADATGTSPLTIANIGAGTLTFAITEATPAADASRGYSEAFSSKAAYQASLELGDVSLGQSQAMSQVPTKAFGGQVGPLAGREIPLRSIETPFGTAVDISQTASNAPTAGTGVGCGANGPPASTAVNSWWRRFYFNEHSISGSVQINSVTVASESGPSIPVTVNVYTIPSSVAVDTIPTAQLTLIGTGTGTVGGALTTTTVPITGAVVDDTAGKNLVVEYHVEPSTAGRLFPGANSSAETHPTFMSSVTCGLANPTNVANVGAGFPNFHLVMVVNVSPAGPPTGCAAPSDVPWLSVTPASGSVNAGSSADVTVGADATGLTAGESYEATLCVATNDAANPLIQVPVSLNVTAGCPSDRIYANGFDDLSDGSCGSSGPTVYTDRAAFVAAIGAGFYEEPFTGVPTGAVNAPLPFTGGGFSYSIFTQTGAASGLWPDPGIISTADASDQIVITFTTPVNAVGGNFWATNISVQPTGTPVVITLSDGTVETVTVSAANTFRGFTTSAPITSLTIDAPEAVPGASPFFWSTLDNLIVGSAN</sequence>
<keyword evidence="1" id="KW-0732">Signal</keyword>
<dbReference type="InterPro" id="IPR045474">
    <property type="entry name" value="GEVED"/>
</dbReference>
<organism evidence="3 4">
    <name type="scientific">Dokdonella koreensis DS-123</name>
    <dbReference type="NCBI Taxonomy" id="1300342"/>
    <lineage>
        <taxon>Bacteria</taxon>
        <taxon>Pseudomonadati</taxon>
        <taxon>Pseudomonadota</taxon>
        <taxon>Gammaproteobacteria</taxon>
        <taxon>Lysobacterales</taxon>
        <taxon>Rhodanobacteraceae</taxon>
        <taxon>Dokdonella</taxon>
    </lineage>
</organism>
<evidence type="ECO:0000313" key="3">
    <source>
        <dbReference type="EMBL" id="ANB17067.1"/>
    </source>
</evidence>
<feature type="signal peptide" evidence="1">
    <location>
        <begin position="1"/>
        <end position="19"/>
    </location>
</feature>
<dbReference type="Pfam" id="PF20009">
    <property type="entry name" value="GEVED"/>
    <property type="match status" value="1"/>
</dbReference>
<dbReference type="Proteomes" id="UP000076830">
    <property type="component" value="Chromosome"/>
</dbReference>
<gene>
    <name evidence="3" type="ORF">I596_1037</name>
</gene>
<dbReference type="OrthoDB" id="8565395at2"/>
<dbReference type="STRING" id="1300342.I596_1037"/>
<evidence type="ECO:0000256" key="1">
    <source>
        <dbReference type="SAM" id="SignalP"/>
    </source>
</evidence>
<feature type="domain" description="GEVED" evidence="2">
    <location>
        <begin position="119"/>
        <end position="201"/>
    </location>
</feature>
<dbReference type="Gene3D" id="2.60.120.260">
    <property type="entry name" value="Galactose-binding domain-like"/>
    <property type="match status" value="1"/>
</dbReference>
<name>A0A160DS34_9GAMM</name>
<protein>
    <submittedName>
        <fullName evidence="3">Secreted protein</fullName>
    </submittedName>
</protein>
<dbReference type="Gene3D" id="2.60.40.10">
    <property type="entry name" value="Immunoglobulins"/>
    <property type="match status" value="1"/>
</dbReference>
<dbReference type="KEGG" id="dko:I596_1037"/>
<feature type="chain" id="PRO_5007813733" evidence="1">
    <location>
        <begin position="20"/>
        <end position="946"/>
    </location>
</feature>
<accession>A0A160DS34</accession>
<evidence type="ECO:0000313" key="4">
    <source>
        <dbReference type="Proteomes" id="UP000076830"/>
    </source>
</evidence>